<keyword evidence="3" id="KW-0677">Repeat</keyword>
<comment type="subcellular location">
    <subcellularLocation>
        <location evidence="1">Mitochondrion</location>
    </subcellularLocation>
</comment>
<evidence type="ECO:0000256" key="5">
    <source>
        <dbReference type="ARBA" id="ARBA00022946"/>
    </source>
</evidence>
<comment type="caution">
    <text evidence="7">The sequence shown here is derived from an EMBL/GenBank/DDBJ whole genome shotgun (WGS) entry which is preliminary data.</text>
</comment>
<dbReference type="SUPFAM" id="SSF48452">
    <property type="entry name" value="TPR-like"/>
    <property type="match status" value="1"/>
</dbReference>
<evidence type="ECO:0000256" key="6">
    <source>
        <dbReference type="ARBA" id="ARBA00023128"/>
    </source>
</evidence>
<dbReference type="Pfam" id="PF13424">
    <property type="entry name" value="TPR_12"/>
    <property type="match status" value="1"/>
</dbReference>
<reference evidence="7" key="2">
    <citation type="journal article" date="2023" name="BMC Genomics">
        <title>Pest status, molecular evolution, and epigenetic factors derived from the genome assembly of Frankliniella fusca, a thysanopteran phytovirus vector.</title>
        <authorList>
            <person name="Catto M.A."/>
            <person name="Labadie P.E."/>
            <person name="Jacobson A.L."/>
            <person name="Kennedy G.G."/>
            <person name="Srinivasan R."/>
            <person name="Hunt B.G."/>
        </authorList>
    </citation>
    <scope>NUCLEOTIDE SEQUENCE</scope>
    <source>
        <strain evidence="7">PL_HMW_Pooled</strain>
    </source>
</reference>
<gene>
    <name evidence="7" type="ORF">KUF71_000030</name>
</gene>
<evidence type="ECO:0000256" key="2">
    <source>
        <dbReference type="ARBA" id="ARBA00008219"/>
    </source>
</evidence>
<proteinExistence type="inferred from homology"/>
<dbReference type="EMBL" id="JAHWGI010000001">
    <property type="protein sequence ID" value="KAK3907110.1"/>
    <property type="molecule type" value="Genomic_DNA"/>
</dbReference>
<keyword evidence="4" id="KW-0802">TPR repeat</keyword>
<dbReference type="AlphaFoldDB" id="A0AAE1GSK9"/>
<dbReference type="Proteomes" id="UP001219518">
    <property type="component" value="Unassembled WGS sequence"/>
</dbReference>
<keyword evidence="6" id="KW-0496">Mitochondrion</keyword>
<keyword evidence="8" id="KW-1185">Reference proteome</keyword>
<evidence type="ECO:0000256" key="1">
    <source>
        <dbReference type="ARBA" id="ARBA00004173"/>
    </source>
</evidence>
<dbReference type="PANTHER" id="PTHR13143:SF6">
    <property type="entry name" value="TETRATRICOPEPTIDE REPEAT PROTEIN 19, MITOCHONDRIAL"/>
    <property type="match status" value="1"/>
</dbReference>
<evidence type="ECO:0000313" key="8">
    <source>
        <dbReference type="Proteomes" id="UP001219518"/>
    </source>
</evidence>
<name>A0AAE1GSK9_9NEOP</name>
<dbReference type="InterPro" id="IPR011990">
    <property type="entry name" value="TPR-like_helical_dom_sf"/>
</dbReference>
<dbReference type="PANTHER" id="PTHR13143">
    <property type="entry name" value="TETRATRICOPEPTIDE REPEAT PROTEIN 19"/>
    <property type="match status" value="1"/>
</dbReference>
<comment type="similarity">
    <text evidence="2">Belongs to the TTC19 family.</text>
</comment>
<accession>A0AAE1GSK9</accession>
<keyword evidence="5" id="KW-0809">Transit peptide</keyword>
<evidence type="ECO:0000256" key="4">
    <source>
        <dbReference type="ARBA" id="ARBA00022803"/>
    </source>
</evidence>
<organism evidence="7 8">
    <name type="scientific">Frankliniella fusca</name>
    <dbReference type="NCBI Taxonomy" id="407009"/>
    <lineage>
        <taxon>Eukaryota</taxon>
        <taxon>Metazoa</taxon>
        <taxon>Ecdysozoa</taxon>
        <taxon>Arthropoda</taxon>
        <taxon>Hexapoda</taxon>
        <taxon>Insecta</taxon>
        <taxon>Pterygota</taxon>
        <taxon>Neoptera</taxon>
        <taxon>Paraneoptera</taxon>
        <taxon>Thysanoptera</taxon>
        <taxon>Terebrantia</taxon>
        <taxon>Thripoidea</taxon>
        <taxon>Thripidae</taxon>
        <taxon>Frankliniella</taxon>
    </lineage>
</organism>
<protein>
    <submittedName>
        <fullName evidence="7">Tetratricopeptide repeat protein 19-like protein, mitochondrial</fullName>
    </submittedName>
</protein>
<evidence type="ECO:0000256" key="3">
    <source>
        <dbReference type="ARBA" id="ARBA00022737"/>
    </source>
</evidence>
<dbReference type="Gene3D" id="1.25.40.10">
    <property type="entry name" value="Tetratricopeptide repeat domain"/>
    <property type="match status" value="2"/>
</dbReference>
<dbReference type="GO" id="GO:0005743">
    <property type="term" value="C:mitochondrial inner membrane"/>
    <property type="evidence" value="ECO:0007669"/>
    <property type="project" value="TreeGrafter"/>
</dbReference>
<reference evidence="7" key="1">
    <citation type="submission" date="2021-07" db="EMBL/GenBank/DDBJ databases">
        <authorList>
            <person name="Catto M.A."/>
            <person name="Jacobson A."/>
            <person name="Kennedy G."/>
            <person name="Labadie P."/>
            <person name="Hunt B.G."/>
            <person name="Srinivasan R."/>
        </authorList>
    </citation>
    <scope>NUCLEOTIDE SEQUENCE</scope>
    <source>
        <strain evidence="7">PL_HMW_Pooled</strain>
        <tissue evidence="7">Head</tissue>
    </source>
</reference>
<dbReference type="GO" id="GO:0034551">
    <property type="term" value="P:mitochondrial respiratory chain complex III assembly"/>
    <property type="evidence" value="ECO:0007669"/>
    <property type="project" value="InterPro"/>
</dbReference>
<dbReference type="InterPro" id="IPR040395">
    <property type="entry name" value="TTC19"/>
</dbReference>
<evidence type="ECO:0000313" key="7">
    <source>
        <dbReference type="EMBL" id="KAK3907110.1"/>
    </source>
</evidence>
<sequence>MALLRHYQGKGLALLRLYSQEVTHLERNSSDLAKCWRWKGSRHDYGKQKKFGSPYSLMFVPAILKGLFSSEEAEEANPETNLVSLIKRSILQMQARTITCSKGETEKAERLLHIALKMAQDLKHEKGITYVYDTMANLAFENGEYAKAQGLFVEVLRRLIGSGLPQDDMIVINISLKIADTFVALSEYEKGEQGFLFCIDTLKKKISAGASDEDTLMLLAQALDRYSLYLHHERRPKEAIQHIEKAIEIAESTLGTLDNKVGAILLSDMGVIKTAAGEKEVANQCFEKALDIAKKEEVDTSAAVIMVNRGVALGDYGSHEDAIHWCELGLQRALKENNTLILKAAEECLKANKNVKTSNYEKV</sequence>